<organism evidence="3 4">
    <name type="scientific">Pseudomonas putida</name>
    <name type="common">Arthrobacter siderocapsulatus</name>
    <dbReference type="NCBI Taxonomy" id="303"/>
    <lineage>
        <taxon>Bacteria</taxon>
        <taxon>Pseudomonadati</taxon>
        <taxon>Pseudomonadota</taxon>
        <taxon>Gammaproteobacteria</taxon>
        <taxon>Pseudomonadales</taxon>
        <taxon>Pseudomonadaceae</taxon>
        <taxon>Pseudomonas</taxon>
    </lineage>
</organism>
<feature type="region of interest" description="Disordered" evidence="1">
    <location>
        <begin position="1"/>
        <end position="27"/>
    </location>
</feature>
<feature type="domain" description="GspL cytoplasmic actin-ATPase-like" evidence="2">
    <location>
        <begin position="75"/>
        <end position="265"/>
    </location>
</feature>
<dbReference type="Proteomes" id="UP000251617">
    <property type="component" value="Chromosome"/>
</dbReference>
<reference evidence="3 4" key="1">
    <citation type="submission" date="2018-06" db="EMBL/GenBank/DDBJ databases">
        <title>The genome of Pseudomonas putida NX-1, a lignin degrader.</title>
        <authorList>
            <person name="Xu Z."/>
        </authorList>
    </citation>
    <scope>NUCLEOTIDE SEQUENCE [LARGE SCALE GENOMIC DNA]</scope>
    <source>
        <strain evidence="3 4">NX-1</strain>
    </source>
</reference>
<dbReference type="Gene3D" id="3.30.420.380">
    <property type="match status" value="1"/>
</dbReference>
<dbReference type="GO" id="GO:0015628">
    <property type="term" value="P:protein secretion by the type II secretion system"/>
    <property type="evidence" value="ECO:0007669"/>
    <property type="project" value="InterPro"/>
</dbReference>
<evidence type="ECO:0000313" key="3">
    <source>
        <dbReference type="EMBL" id="AXA27241.1"/>
    </source>
</evidence>
<dbReference type="InterPro" id="IPR043129">
    <property type="entry name" value="ATPase_NBD"/>
</dbReference>
<proteinExistence type="predicted"/>
<dbReference type="EMBL" id="CP030750">
    <property type="protein sequence ID" value="AXA27241.1"/>
    <property type="molecule type" value="Genomic_DNA"/>
</dbReference>
<protein>
    <recommendedName>
        <fullName evidence="2">GspL cytoplasmic actin-ATPase-like domain-containing protein</fullName>
    </recommendedName>
</protein>
<dbReference type="CDD" id="cd24017">
    <property type="entry name" value="ASKHA_T2SSL_N"/>
    <property type="match status" value="1"/>
</dbReference>
<dbReference type="InterPro" id="IPR024230">
    <property type="entry name" value="GspL_cyto_dom"/>
</dbReference>
<evidence type="ECO:0000313" key="4">
    <source>
        <dbReference type="Proteomes" id="UP000251617"/>
    </source>
</evidence>
<evidence type="ECO:0000259" key="2">
    <source>
        <dbReference type="Pfam" id="PF05134"/>
    </source>
</evidence>
<dbReference type="GO" id="GO:0009276">
    <property type="term" value="C:Gram-negative-bacterium-type cell wall"/>
    <property type="evidence" value="ECO:0007669"/>
    <property type="project" value="InterPro"/>
</dbReference>
<evidence type="ECO:0000256" key="1">
    <source>
        <dbReference type="SAM" id="MobiDB-lite"/>
    </source>
</evidence>
<name>A0AAD0LA40_PSEPU</name>
<dbReference type="Pfam" id="PF05134">
    <property type="entry name" value="T2SSL"/>
    <property type="match status" value="1"/>
</dbReference>
<dbReference type="GO" id="GO:0015627">
    <property type="term" value="C:type II protein secretion system complex"/>
    <property type="evidence" value="ECO:0007669"/>
    <property type="project" value="InterPro"/>
</dbReference>
<dbReference type="AlphaFoldDB" id="A0AAD0LA40"/>
<dbReference type="NCBIfam" id="TIGR01709">
    <property type="entry name" value="typeII_sec_gspL"/>
    <property type="match status" value="1"/>
</dbReference>
<feature type="compositionally biased region" description="Basic and acidic residues" evidence="1">
    <location>
        <begin position="1"/>
        <end position="14"/>
    </location>
</feature>
<dbReference type="SUPFAM" id="SSF53067">
    <property type="entry name" value="Actin-like ATPase domain"/>
    <property type="match status" value="1"/>
</dbReference>
<gene>
    <name evidence="3" type="ORF">C1S65_25160</name>
</gene>
<sequence length="416" mass="45792">MVRYDPSGRFRDEPLVPAQRSGSGPGWSSNARITTYVFHGTTSRCRMSEYAAYLLPEGVGGVPKHWPVRVLQPDGVTRESRLSDLEALAGQKVTLVLPMELLSYCQTGSLPGRKPAYDTLAFAVEDRFATTLEALHLAFGVANQASSRPCLVIDRACFEQLLSCLRVQGVEPQAVLVDADMLASAGPTALWLEGRWLFGGREQQRLAVNCAAARVLSTSLPEIKWLAEPGQASRWDEVELVTDAFALLWQGRFDAINLLQGAFAPGRAKSVPWQALLGGCLLAALLACIAEYWHVEWLQGQVAQLKQHNVQAFQRWAPGHVPRDDLARQINELMQHPAPPTAMQRLAVLSESLVESGDLRIERAEVVAGQGWRIEVLAQGFDDLERFRQRLPGLQVERAQQAAQQVSATLTWAGGQ</sequence>
<accession>A0AAD0LA40</accession>
<dbReference type="InterPro" id="IPR007812">
    <property type="entry name" value="T2SS_protein-GspL"/>
</dbReference>